<accession>A0A3N4I656</accession>
<evidence type="ECO:0000313" key="2">
    <source>
        <dbReference type="EMBL" id="RPA81575.1"/>
    </source>
</evidence>
<proteinExistence type="predicted"/>
<evidence type="ECO:0008006" key="4">
    <source>
        <dbReference type="Google" id="ProtNLM"/>
    </source>
</evidence>
<dbReference type="STRING" id="1160509.A0A3N4I656"/>
<keyword evidence="3" id="KW-1185">Reference proteome</keyword>
<feature type="signal peptide" evidence="1">
    <location>
        <begin position="1"/>
        <end position="18"/>
    </location>
</feature>
<reference evidence="2 3" key="1">
    <citation type="journal article" date="2018" name="Nat. Ecol. Evol.">
        <title>Pezizomycetes genomes reveal the molecular basis of ectomycorrhizal truffle lifestyle.</title>
        <authorList>
            <person name="Murat C."/>
            <person name="Payen T."/>
            <person name="Noel B."/>
            <person name="Kuo A."/>
            <person name="Morin E."/>
            <person name="Chen J."/>
            <person name="Kohler A."/>
            <person name="Krizsan K."/>
            <person name="Balestrini R."/>
            <person name="Da Silva C."/>
            <person name="Montanini B."/>
            <person name="Hainaut M."/>
            <person name="Levati E."/>
            <person name="Barry K.W."/>
            <person name="Belfiori B."/>
            <person name="Cichocki N."/>
            <person name="Clum A."/>
            <person name="Dockter R.B."/>
            <person name="Fauchery L."/>
            <person name="Guy J."/>
            <person name="Iotti M."/>
            <person name="Le Tacon F."/>
            <person name="Lindquist E.A."/>
            <person name="Lipzen A."/>
            <person name="Malagnac F."/>
            <person name="Mello A."/>
            <person name="Molinier V."/>
            <person name="Miyauchi S."/>
            <person name="Poulain J."/>
            <person name="Riccioni C."/>
            <person name="Rubini A."/>
            <person name="Sitrit Y."/>
            <person name="Splivallo R."/>
            <person name="Traeger S."/>
            <person name="Wang M."/>
            <person name="Zifcakova L."/>
            <person name="Wipf D."/>
            <person name="Zambonelli A."/>
            <person name="Paolocci F."/>
            <person name="Nowrousian M."/>
            <person name="Ottonello S."/>
            <person name="Baldrian P."/>
            <person name="Spatafora J.W."/>
            <person name="Henrissat B."/>
            <person name="Nagy L.G."/>
            <person name="Aury J.M."/>
            <person name="Wincker P."/>
            <person name="Grigoriev I.V."/>
            <person name="Bonfante P."/>
            <person name="Martin F.M."/>
        </authorList>
    </citation>
    <scope>NUCLEOTIDE SEQUENCE [LARGE SCALE GENOMIC DNA]</scope>
    <source>
        <strain evidence="2 3">RN42</strain>
    </source>
</reference>
<evidence type="ECO:0000313" key="3">
    <source>
        <dbReference type="Proteomes" id="UP000275078"/>
    </source>
</evidence>
<evidence type="ECO:0000256" key="1">
    <source>
        <dbReference type="SAM" id="SignalP"/>
    </source>
</evidence>
<dbReference type="EMBL" id="ML119678">
    <property type="protein sequence ID" value="RPA81575.1"/>
    <property type="molecule type" value="Genomic_DNA"/>
</dbReference>
<dbReference type="AlphaFoldDB" id="A0A3N4I656"/>
<dbReference type="Proteomes" id="UP000275078">
    <property type="component" value="Unassembled WGS sequence"/>
</dbReference>
<organism evidence="2 3">
    <name type="scientific">Ascobolus immersus RN42</name>
    <dbReference type="NCBI Taxonomy" id="1160509"/>
    <lineage>
        <taxon>Eukaryota</taxon>
        <taxon>Fungi</taxon>
        <taxon>Dikarya</taxon>
        <taxon>Ascomycota</taxon>
        <taxon>Pezizomycotina</taxon>
        <taxon>Pezizomycetes</taxon>
        <taxon>Pezizales</taxon>
        <taxon>Ascobolaceae</taxon>
        <taxon>Ascobolus</taxon>
    </lineage>
</organism>
<gene>
    <name evidence="2" type="ORF">BJ508DRAFT_361770</name>
</gene>
<name>A0A3N4I656_ASCIM</name>
<keyword evidence="1" id="KW-0732">Signal</keyword>
<protein>
    <recommendedName>
        <fullName evidence="4">Apple domain-containing protein</fullName>
    </recommendedName>
</protein>
<feature type="chain" id="PRO_5018157021" description="Apple domain-containing protein" evidence="1">
    <location>
        <begin position="19"/>
        <end position="423"/>
    </location>
</feature>
<sequence>MKISLSFVLLAVLPAVLAAPEPHQDHHHDHRRCDRREAKEVVKAIKQSGSAGYSACQKVLYGQPKPVVKTVWKKGPTVTKAARTKWVEVPVFNTKYKTSTRVVKDYDVTTETDTITKRPHTKTTITVSSTNVISTTETLSFTDTFISTIVEPSTVQATTTTTTTIRMQRRAAETAVPELEARHSRSWQDDYSIPRALRRYDFDDLQHGCACYGVSRPHVPVKTRTSTSTRTVYTTPRATVTKTYNKYKVLTETSTKTIPFTKHVHTVTVIPKVWTKTYTSVIDTTTTETLSTTETATVSTTVFDVTTIWSTATATETARPLPPADYSRCEAGARTLVTYDGPIDTSEQYDVASPMDCCRKCGEAVGCWGARYMRGGCMLYKKRSASGATSEKCPLGKWTLGGGNKVDNPDPNGTYTYFGPCAN</sequence>